<dbReference type="GO" id="GO:0006397">
    <property type="term" value="P:mRNA processing"/>
    <property type="evidence" value="ECO:0007669"/>
    <property type="project" value="UniProtKB-KW"/>
</dbReference>
<dbReference type="SUPFAM" id="SSF54928">
    <property type="entry name" value="RNA-binding domain, RBD"/>
    <property type="match status" value="1"/>
</dbReference>
<evidence type="ECO:0000313" key="12">
    <source>
        <dbReference type="Proteomes" id="UP000654075"/>
    </source>
</evidence>
<feature type="transmembrane region" description="Helical" evidence="8">
    <location>
        <begin position="558"/>
        <end position="577"/>
    </location>
</feature>
<gene>
    <name evidence="11" type="ORF">PGLA1383_LOCUS16131</name>
</gene>
<protein>
    <recommendedName>
        <fullName evidence="13">Amino acid transporter transmembrane domain-containing protein</fullName>
    </recommendedName>
</protein>
<feature type="transmembrane region" description="Helical" evidence="8">
    <location>
        <begin position="670"/>
        <end position="692"/>
    </location>
</feature>
<dbReference type="GO" id="GO:0008380">
    <property type="term" value="P:RNA splicing"/>
    <property type="evidence" value="ECO:0007669"/>
    <property type="project" value="UniProtKB-KW"/>
</dbReference>
<feature type="transmembrane region" description="Helical" evidence="8">
    <location>
        <begin position="597"/>
        <end position="618"/>
    </location>
</feature>
<evidence type="ECO:0000256" key="2">
    <source>
        <dbReference type="ARBA" id="ARBA00022664"/>
    </source>
</evidence>
<dbReference type="GO" id="GO:0016020">
    <property type="term" value="C:membrane"/>
    <property type="evidence" value="ECO:0007669"/>
    <property type="project" value="UniProtKB-SubCell"/>
</dbReference>
<dbReference type="InterPro" id="IPR012677">
    <property type="entry name" value="Nucleotide-bd_a/b_plait_sf"/>
</dbReference>
<accession>A0A813EHS6</accession>
<evidence type="ECO:0000256" key="1">
    <source>
        <dbReference type="ARBA" id="ARBA00004370"/>
    </source>
</evidence>
<dbReference type="PANTHER" id="PTHR23139">
    <property type="entry name" value="RNA-BINDING PROTEIN"/>
    <property type="match status" value="1"/>
</dbReference>
<comment type="subcellular location">
    <subcellularLocation>
        <location evidence="1">Membrane</location>
    </subcellularLocation>
</comment>
<feature type="domain" description="Amino acid transporter transmembrane" evidence="10">
    <location>
        <begin position="313"/>
        <end position="724"/>
    </location>
</feature>
<evidence type="ECO:0000259" key="10">
    <source>
        <dbReference type="Pfam" id="PF01490"/>
    </source>
</evidence>
<feature type="transmembrane region" description="Helical" evidence="8">
    <location>
        <begin position="643"/>
        <end position="664"/>
    </location>
</feature>
<dbReference type="Pfam" id="PF01490">
    <property type="entry name" value="Aa_trans"/>
    <property type="match status" value="1"/>
</dbReference>
<sequence length="748" mass="79760">VGVAFFEYQDMMTQQQARSALEGLELGSNKLKVLKPDQVIELGLVNRDQKLGARVVPCKVVYLKNVVTAEDLADEAGYAEICADIRLEAEKFGSVVSIEVPRGGGGSYGPGGAPVSINALMNAPGAGAPLALEYTPAESKAAPAAAPALAPAPMLPDLSMALVLVGGGALAKVGGANAVNTGAAMAGFGGPADPNTPGFGFAFIEFATIEGASKAKKALNGRRFGANPVEAEYFSEDKYYAKDFLRPTPNIDEPKTSALGFELALVGGAEALEEADAMVVKQVSADQGPLVDGSDSDEKGLEMKRAPSQNAVSMWGATAILSSYCVSSSTAIMPFVFGYLGFVGGPLMMGIFFWVCSTLQKVVLDISLANPGAHTMPESAAVAIGPRAGRLAYFCQFLNQQLCLPAYLLFVIKSLKETLYPLGSHTDGLNLFPEWTRCNILWLVVPLLPAVWAINSQRSFQDSGRVCQVTAIVNVVQVCIIVAVVMSNPHGTTDSLAPSAPLLGTNFALNNDTTSQGYWVKVFQAMALFNYCYEPCFIATEVMHEMKDKRQMKKSLDIATWTMFAIYCAAGVVPVYFWGWQRRENGLQELGHGKFAVLANICLLLPSSVDFLVTAISLNKMALEVFDPGIDINDWGAGTRAKWFFVSLPAMMVTLALLCFVPRITTLLGLLTSCVIPTAQLLLPAAMAIMASRRHLLGRSLTSAEYVAIAMGVNIGLLSVVLGSSSTFYVIFFQSDFNGSFFCELVAG</sequence>
<evidence type="ECO:0000256" key="6">
    <source>
        <dbReference type="ARBA" id="ARBA00023136"/>
    </source>
</evidence>
<keyword evidence="5 8" id="KW-1133">Transmembrane helix</keyword>
<keyword evidence="3 8" id="KW-0812">Transmembrane</keyword>
<evidence type="ECO:0008006" key="13">
    <source>
        <dbReference type="Google" id="ProtNLM"/>
    </source>
</evidence>
<feature type="domain" description="RRM" evidence="9">
    <location>
        <begin position="197"/>
        <end position="228"/>
    </location>
</feature>
<dbReference type="Gene3D" id="3.30.70.330">
    <property type="match status" value="1"/>
</dbReference>
<evidence type="ECO:0000256" key="5">
    <source>
        <dbReference type="ARBA" id="ARBA00022989"/>
    </source>
</evidence>
<comment type="caution">
    <text evidence="11">The sequence shown here is derived from an EMBL/GenBank/DDBJ whole genome shotgun (WGS) entry which is preliminary data.</text>
</comment>
<keyword evidence="12" id="KW-1185">Reference proteome</keyword>
<keyword evidence="2" id="KW-0507">mRNA processing</keyword>
<evidence type="ECO:0000256" key="8">
    <source>
        <dbReference type="SAM" id="Phobius"/>
    </source>
</evidence>
<feature type="non-terminal residue" evidence="11">
    <location>
        <position position="1"/>
    </location>
</feature>
<dbReference type="InterPro" id="IPR035979">
    <property type="entry name" value="RBD_domain_sf"/>
</dbReference>
<evidence type="ECO:0000313" key="11">
    <source>
        <dbReference type="EMBL" id="CAE8597697.1"/>
    </source>
</evidence>
<reference evidence="11" key="1">
    <citation type="submission" date="2021-02" db="EMBL/GenBank/DDBJ databases">
        <authorList>
            <person name="Dougan E. K."/>
            <person name="Rhodes N."/>
            <person name="Thang M."/>
            <person name="Chan C."/>
        </authorList>
    </citation>
    <scope>NUCLEOTIDE SEQUENCE</scope>
</reference>
<evidence type="ECO:0000256" key="3">
    <source>
        <dbReference type="ARBA" id="ARBA00022692"/>
    </source>
</evidence>
<dbReference type="InterPro" id="IPR000504">
    <property type="entry name" value="RRM_dom"/>
</dbReference>
<feature type="transmembrane region" description="Helical" evidence="8">
    <location>
        <begin position="704"/>
        <end position="732"/>
    </location>
</feature>
<dbReference type="OrthoDB" id="10266058at2759"/>
<dbReference type="GO" id="GO:0003723">
    <property type="term" value="F:RNA binding"/>
    <property type="evidence" value="ECO:0007669"/>
    <property type="project" value="UniProtKB-KW"/>
</dbReference>
<dbReference type="AlphaFoldDB" id="A0A813EHS6"/>
<evidence type="ECO:0000256" key="7">
    <source>
        <dbReference type="ARBA" id="ARBA00023187"/>
    </source>
</evidence>
<dbReference type="CDD" id="cd12232">
    <property type="entry name" value="RRM3_U2AF65"/>
    <property type="match status" value="1"/>
</dbReference>
<evidence type="ECO:0000256" key="4">
    <source>
        <dbReference type="ARBA" id="ARBA00022884"/>
    </source>
</evidence>
<name>A0A813EHS6_POLGL</name>
<organism evidence="11 12">
    <name type="scientific">Polarella glacialis</name>
    <name type="common">Dinoflagellate</name>
    <dbReference type="NCBI Taxonomy" id="89957"/>
    <lineage>
        <taxon>Eukaryota</taxon>
        <taxon>Sar</taxon>
        <taxon>Alveolata</taxon>
        <taxon>Dinophyceae</taxon>
        <taxon>Suessiales</taxon>
        <taxon>Suessiaceae</taxon>
        <taxon>Polarella</taxon>
    </lineage>
</organism>
<keyword evidence="4" id="KW-0694">RNA-binding</keyword>
<proteinExistence type="predicted"/>
<keyword evidence="6 8" id="KW-0472">Membrane</keyword>
<dbReference type="InterPro" id="IPR013057">
    <property type="entry name" value="AA_transpt_TM"/>
</dbReference>
<feature type="transmembrane region" description="Helical" evidence="8">
    <location>
        <begin position="331"/>
        <end position="355"/>
    </location>
</feature>
<evidence type="ECO:0000259" key="9">
    <source>
        <dbReference type="Pfam" id="PF00076"/>
    </source>
</evidence>
<dbReference type="Proteomes" id="UP000654075">
    <property type="component" value="Unassembled WGS sequence"/>
</dbReference>
<dbReference type="Pfam" id="PF00076">
    <property type="entry name" value="RRM_1"/>
    <property type="match status" value="1"/>
</dbReference>
<keyword evidence="7" id="KW-0508">mRNA splicing</keyword>
<dbReference type="EMBL" id="CAJNNV010009691">
    <property type="protein sequence ID" value="CAE8597697.1"/>
    <property type="molecule type" value="Genomic_DNA"/>
</dbReference>